<dbReference type="Gene3D" id="1.10.150.240">
    <property type="entry name" value="Putative phosphatase, domain 2"/>
    <property type="match status" value="1"/>
</dbReference>
<dbReference type="RefSeq" id="WP_058497351.1">
    <property type="nucleotide sequence ID" value="NZ_CAAAIU010000009.1"/>
</dbReference>
<sequence length="257" mass="29754">MHSFQIENLIMTLIVNLSTTHDYSIKEIIAAFAQICKEYSRGCFECIPGLFHLTNYGWVTLKYQINYKSLIEPYRLGKISTEEFLDNLTEILYFLCDMDKEERNSILAEAWNASIKLSEKTQDRLSLLVEEAKTQPVYLISNTNELNVNAILDLFKQNNPDLKFKEVDTSIKDSKEPIEILPNIYLCLSYRYGAFKEETVTTMSLLEHLSTQCSKPITLVSQFPGDRKKGEQLDLEVWDAEEFYNSLTPNLEMKKAQ</sequence>
<dbReference type="Proteomes" id="UP000054736">
    <property type="component" value="Unassembled WGS sequence"/>
</dbReference>
<evidence type="ECO:0000313" key="2">
    <source>
        <dbReference type="Proteomes" id="UP000054736"/>
    </source>
</evidence>
<keyword evidence="2" id="KW-1185">Reference proteome</keyword>
<dbReference type="PATRIC" id="fig|1212489.4.peg.3268"/>
<dbReference type="Gene3D" id="3.40.50.1000">
    <property type="entry name" value="HAD superfamily/HAD-like"/>
    <property type="match status" value="1"/>
</dbReference>
<gene>
    <name evidence="1" type="ORF">Ldro_3086</name>
</gene>
<evidence type="ECO:0000313" key="1">
    <source>
        <dbReference type="EMBL" id="KTC84280.1"/>
    </source>
</evidence>
<dbReference type="OrthoDB" id="5653803at2"/>
<organism evidence="1 2">
    <name type="scientific">Legionella drozanskii LLAP-1</name>
    <dbReference type="NCBI Taxonomy" id="1212489"/>
    <lineage>
        <taxon>Bacteria</taxon>
        <taxon>Pseudomonadati</taxon>
        <taxon>Pseudomonadota</taxon>
        <taxon>Gammaproteobacteria</taxon>
        <taxon>Legionellales</taxon>
        <taxon>Legionellaceae</taxon>
        <taxon>Legionella</taxon>
    </lineage>
</organism>
<dbReference type="InterPro" id="IPR023198">
    <property type="entry name" value="PGP-like_dom2"/>
</dbReference>
<comment type="caution">
    <text evidence="1">The sequence shown here is derived from an EMBL/GenBank/DDBJ whole genome shotgun (WGS) entry which is preliminary data.</text>
</comment>
<protein>
    <submittedName>
        <fullName evidence="1">Uncharacterized protein</fullName>
    </submittedName>
</protein>
<dbReference type="EMBL" id="LNXY01000033">
    <property type="protein sequence ID" value="KTC84280.1"/>
    <property type="molecule type" value="Genomic_DNA"/>
</dbReference>
<accession>A0A0W0SLP5</accession>
<proteinExistence type="predicted"/>
<reference evidence="1 2" key="1">
    <citation type="submission" date="2015-11" db="EMBL/GenBank/DDBJ databases">
        <title>Genomic analysis of 38 Legionella species identifies large and diverse effector repertoires.</title>
        <authorList>
            <person name="Burstein D."/>
            <person name="Amaro F."/>
            <person name="Zusman T."/>
            <person name="Lifshitz Z."/>
            <person name="Cohen O."/>
            <person name="Gilbert J.A."/>
            <person name="Pupko T."/>
            <person name="Shuman H.A."/>
            <person name="Segal G."/>
        </authorList>
    </citation>
    <scope>NUCLEOTIDE SEQUENCE [LARGE SCALE GENOMIC DNA]</scope>
    <source>
        <strain evidence="1 2">ATCC 700990</strain>
    </source>
</reference>
<dbReference type="AlphaFoldDB" id="A0A0W0SLP5"/>
<name>A0A0W0SLP5_9GAMM</name>
<dbReference type="InterPro" id="IPR023214">
    <property type="entry name" value="HAD_sf"/>
</dbReference>